<dbReference type="PROSITE" id="PS51257">
    <property type="entry name" value="PROKAR_LIPOPROTEIN"/>
    <property type="match status" value="1"/>
</dbReference>
<gene>
    <name evidence="2" type="ORF">KZZ10_02695</name>
</gene>
<dbReference type="AlphaFoldDB" id="A0A953N8F1"/>
<evidence type="ECO:0000313" key="2">
    <source>
        <dbReference type="EMBL" id="MBZ1349542.1"/>
    </source>
</evidence>
<organism evidence="2 3">
    <name type="scientific">Zwartia hollandica</name>
    <dbReference type="NCBI Taxonomy" id="324606"/>
    <lineage>
        <taxon>Bacteria</taxon>
        <taxon>Pseudomonadati</taxon>
        <taxon>Pseudomonadota</taxon>
        <taxon>Betaproteobacteria</taxon>
        <taxon>Burkholderiales</taxon>
        <taxon>Alcaligenaceae</taxon>
        <taxon>Zwartia</taxon>
    </lineage>
</organism>
<feature type="signal peptide" evidence="1">
    <location>
        <begin position="1"/>
        <end position="21"/>
    </location>
</feature>
<proteinExistence type="predicted"/>
<dbReference type="Proteomes" id="UP000739565">
    <property type="component" value="Unassembled WGS sequence"/>
</dbReference>
<keyword evidence="3" id="KW-1185">Reference proteome</keyword>
<name>A0A953N8F1_9BURK</name>
<evidence type="ECO:0000256" key="1">
    <source>
        <dbReference type="SAM" id="SignalP"/>
    </source>
</evidence>
<sequence length="58" mass="6365">MKRLKLLVCCVALALAGCADVANYQANLQTWVGRSEQTLEATWRAPTSITQNGNVRMV</sequence>
<feature type="chain" id="PRO_5036981126" evidence="1">
    <location>
        <begin position="22"/>
        <end position="58"/>
    </location>
</feature>
<evidence type="ECO:0000313" key="3">
    <source>
        <dbReference type="Proteomes" id="UP000739565"/>
    </source>
</evidence>
<reference evidence="2" key="1">
    <citation type="submission" date="2021-07" db="EMBL/GenBank/DDBJ databases">
        <title>New genus and species of the family Alcaligenaceae.</title>
        <authorList>
            <person name="Hahn M.W."/>
        </authorList>
    </citation>
    <scope>NUCLEOTIDE SEQUENCE</scope>
    <source>
        <strain evidence="2">LF4-65</strain>
    </source>
</reference>
<dbReference type="EMBL" id="JAHXRI010000004">
    <property type="protein sequence ID" value="MBZ1349542.1"/>
    <property type="molecule type" value="Genomic_DNA"/>
</dbReference>
<keyword evidence="1" id="KW-0732">Signal</keyword>
<accession>A0A953N8F1</accession>
<comment type="caution">
    <text evidence="2">The sequence shown here is derived from an EMBL/GenBank/DDBJ whole genome shotgun (WGS) entry which is preliminary data.</text>
</comment>
<protein>
    <submittedName>
        <fullName evidence="2">Uncharacterized protein</fullName>
    </submittedName>
</protein>
<dbReference type="RefSeq" id="WP_259659962.1">
    <property type="nucleotide sequence ID" value="NZ_JAHXRI010000004.1"/>
</dbReference>